<dbReference type="RefSeq" id="WP_096486346.1">
    <property type="nucleotide sequence ID" value="NZ_AP014809.1"/>
</dbReference>
<reference evidence="6 7" key="1">
    <citation type="journal article" date="2016" name="Genome Announc.">
        <title>Complete Genome Sequence of Methylobacterium populi P-1M, Isolated from Pink-Pigmented Household Biofilm.</title>
        <authorList>
            <person name="Morohoshi T."/>
            <person name="Ikeda T."/>
        </authorList>
    </citation>
    <scope>NUCLEOTIDE SEQUENCE [LARGE SCALE GENOMIC DNA]</scope>
    <source>
        <strain evidence="6 7">P-1M</strain>
    </source>
</reference>
<gene>
    <name evidence="6" type="ORF">MPPM_3782</name>
</gene>
<dbReference type="Pfam" id="PF07196">
    <property type="entry name" value="Flagellin_IN"/>
    <property type="match status" value="2"/>
</dbReference>
<dbReference type="Proteomes" id="UP000218288">
    <property type="component" value="Chromosome"/>
</dbReference>
<dbReference type="InterPro" id="IPR010810">
    <property type="entry name" value="Flagellin_hook_IN_motif"/>
</dbReference>
<evidence type="ECO:0000256" key="1">
    <source>
        <dbReference type="ARBA" id="ARBA00005709"/>
    </source>
</evidence>
<comment type="subcellular location">
    <subcellularLocation>
        <location evidence="3">Secreted</location>
    </subcellularLocation>
    <subcellularLocation>
        <location evidence="3">Bacterial flagellum</location>
    </subcellularLocation>
</comment>
<dbReference type="Gene3D" id="1.20.1330.10">
    <property type="entry name" value="f41 fragment of flagellin, N-terminal domain"/>
    <property type="match status" value="1"/>
</dbReference>
<keyword evidence="6" id="KW-0282">Flagellum</keyword>
<dbReference type="Pfam" id="PF00700">
    <property type="entry name" value="Flagellin_C"/>
    <property type="match status" value="1"/>
</dbReference>
<feature type="domain" description="Flagellin C-terminal" evidence="5">
    <location>
        <begin position="1477"/>
        <end position="1561"/>
    </location>
</feature>
<dbReference type="OrthoDB" id="9808068at2"/>
<evidence type="ECO:0000259" key="5">
    <source>
        <dbReference type="Pfam" id="PF00700"/>
    </source>
</evidence>
<dbReference type="EMBL" id="AP014809">
    <property type="protein sequence ID" value="BAU92387.1"/>
    <property type="molecule type" value="Genomic_DNA"/>
</dbReference>
<dbReference type="SUPFAM" id="SSF64518">
    <property type="entry name" value="Phase 1 flagellin"/>
    <property type="match status" value="1"/>
</dbReference>
<accession>A0A160PGE8</accession>
<sequence length="1562" mass="150451">MSSSITLSAATRQNLLSLQDTASLLATTQSRLSTGKKVNSALDNPINFFTANNLSSRSTELSSLLDGISNGVQTIQAANTGLSKLQNLTSQLKSTAQQALAATNAFTSKAASVSTALSGASATNLLSTGPTTAVSDKSVGTLTNGLPTAAVAATVTGSVDYKPTAAPSTMRGTTFTATTPTAAKAAGVSAFSAPGNAVAGTVTGGSAFASAGFDGTTKLTIKAGTGTSERTIEVNLAQNITADQAVEAIKTRINAFNADPANPNNRSTVAVSLDRDGKLAFTGDTNGDQIRVSASGTGAAGTGFGATAAVSANNVAAQSQKLTIGTREITISGGRAGDDAADVRKAVLQAINDATSAGSPPTGVTATFESDGGTGQRLVLSGRTDGTNFTVTGSPGNTLGFGSTALTTANGAPAASQTLTINGTQITIAGGGDIDAAVTAINNQKGTTGVSAAKDPADATRLLLTGKADGSAFTVASSNPASSGFAATPTSTSLAATVSGVFTPDGTAATTTASGAFQAPAGAVAGTLTAAYSAPTAGGARLAITSGAGGSGNTFTVDLAAGDSKEIAARKLNDAFGTSGIKAAVSGGNLVFTGKADGSALSITGAAALTGFTAPVSATNAVAAQSGTVTGGTYAAPGAGGAKLTIKSGTDSPITVELAQGDAIGTALGKIQAGLGQNSGISVALNAGGNALVFTGKTDGSALTVSSSGPGAGIASASTSTNADATTKGSVTGATYVAPGAGGVRLAISDTANTTPISVDLAAGASIDAAVTAIGGALTAAGSSITVGKNAGGTALVFTASANNANVTVSPASAAGGFSGAGTASTGNQVGTAGTVTGTASYAAPGASGAKLTITSGSGATATTYAVDLTSTETSATIAAAKIQAELTRTNSGITVDGSSGRLVFTGKADGSALNIASTGPGGGFTATPSLSTGQKAADSQTITIKGATGGDQQVTIRGGAAGDSDAKVLAGALAAINDKSGTTGVTASASADGKIMLKGAATGAGFTVTGGPNSTLGFGTSPVTADNGKASAAQTLTINGSPIPIAAGANQAAAIAAINAATTTTGVSAAVDPENAGKIKLTGKADGSAFTVQSSNAASSGFSGITQRVNNNQGAAQSVTVNGTEIAIAGSATLDEAIAAINAKSSITGVAAGKDQAGTKLTFTGGADGNSFTIKGSEYNTLGVASTEASVAGISDPGQTSLISTLGFKGGDSFSVNGQTVNLTATDTIGSLVQKVGAATNGAVTASYDATTNKFSFTAADSRTAVQLGDGSTATSKVSNLGFTATDFAAGAGQPSSQSALAGKSITVQVGSGTSMNTATITFGNAPGQVSTLAQLNEALAPANAQATIDSLTGKISITTSNDVGAQNLSVIASGIGNPFTTGSATANLGGDGLNARNNLVVTYNDLLKQMDQLASDAGFNGVNLLSGDNLTINFNEKGSSSLKVQGSATNAASLGLSAVGQTNFQESSAIKKIVDQINSASSQLQSRAAALGSNLAVVQNRQDFTKQIITVLDTGAANLTSADLNEEAANSQALSTRNSLAISALSLANQSQQGILQLLR</sequence>
<dbReference type="GO" id="GO:0005576">
    <property type="term" value="C:extracellular region"/>
    <property type="evidence" value="ECO:0007669"/>
    <property type="project" value="UniProtKB-SubCell"/>
</dbReference>
<dbReference type="Gene3D" id="3.30.70.2120">
    <property type="match status" value="2"/>
</dbReference>
<comment type="function">
    <text evidence="3">Flagellin is the subunit protein which polymerizes to form the filaments of bacterial flagella.</text>
</comment>
<dbReference type="GO" id="GO:0009288">
    <property type="term" value="C:bacterial-type flagellum"/>
    <property type="evidence" value="ECO:0007669"/>
    <property type="project" value="UniProtKB-SubCell"/>
</dbReference>
<keyword evidence="6" id="KW-0969">Cilium</keyword>
<evidence type="ECO:0000256" key="3">
    <source>
        <dbReference type="RuleBase" id="RU362073"/>
    </source>
</evidence>
<evidence type="ECO:0000313" key="6">
    <source>
        <dbReference type="EMBL" id="BAU92387.1"/>
    </source>
</evidence>
<evidence type="ECO:0000259" key="4">
    <source>
        <dbReference type="Pfam" id="PF00669"/>
    </source>
</evidence>
<organism evidence="6 7">
    <name type="scientific">Methylorubrum populi</name>
    <dbReference type="NCBI Taxonomy" id="223967"/>
    <lineage>
        <taxon>Bacteria</taxon>
        <taxon>Pseudomonadati</taxon>
        <taxon>Pseudomonadota</taxon>
        <taxon>Alphaproteobacteria</taxon>
        <taxon>Hyphomicrobiales</taxon>
        <taxon>Methylobacteriaceae</taxon>
        <taxon>Methylorubrum</taxon>
    </lineage>
</organism>
<dbReference type="InterPro" id="IPR046358">
    <property type="entry name" value="Flagellin_C"/>
</dbReference>
<evidence type="ECO:0000256" key="2">
    <source>
        <dbReference type="ARBA" id="ARBA00023143"/>
    </source>
</evidence>
<dbReference type="GO" id="GO:0005198">
    <property type="term" value="F:structural molecule activity"/>
    <property type="evidence" value="ECO:0007669"/>
    <property type="project" value="UniProtKB-UniRule"/>
</dbReference>
<feature type="domain" description="Flagellin N-terminal" evidence="4">
    <location>
        <begin position="10"/>
        <end position="113"/>
    </location>
</feature>
<dbReference type="InterPro" id="IPR001029">
    <property type="entry name" value="Flagellin_N"/>
</dbReference>
<keyword evidence="6" id="KW-0966">Cell projection</keyword>
<dbReference type="Pfam" id="PF00669">
    <property type="entry name" value="Flagellin_N"/>
    <property type="match status" value="1"/>
</dbReference>
<keyword evidence="2 3" id="KW-0975">Bacterial flagellum</keyword>
<protein>
    <recommendedName>
        <fullName evidence="3">Flagellin</fullName>
    </recommendedName>
</protein>
<name>A0A160PGE8_9HYPH</name>
<comment type="similarity">
    <text evidence="1 3">Belongs to the bacterial flagellin family.</text>
</comment>
<proteinExistence type="inferred from homology"/>
<evidence type="ECO:0000313" key="7">
    <source>
        <dbReference type="Proteomes" id="UP000218288"/>
    </source>
</evidence>
<keyword evidence="3" id="KW-0964">Secreted</keyword>